<sequence>MTEKYELKYDNLIAGGVSPVVSKGETVKSGGVYLRGTVLGRITEGGKLVPVDSSKTDGSERPYAVLAETVDAKEDKAAAVYLTGEFNKDALIFGGSDTVDKHEVVLREIGIFVKTTV</sequence>
<dbReference type="Pfam" id="PF02924">
    <property type="entry name" value="HDPD"/>
    <property type="match status" value="1"/>
</dbReference>
<dbReference type="OrthoDB" id="36793at10239"/>
<dbReference type="Gene3D" id="2.40.300.10">
    <property type="entry name" value="Head decoration protein D"/>
    <property type="match status" value="1"/>
</dbReference>
<evidence type="ECO:0000313" key="1">
    <source>
        <dbReference type="EMBL" id="AJK27730.1"/>
    </source>
</evidence>
<dbReference type="InterPro" id="IPR004195">
    <property type="entry name" value="Head_decoration_D"/>
</dbReference>
<accession>A0A0C5AN05</accession>
<protein>
    <recommendedName>
        <fullName evidence="3">Head decoration protein</fullName>
    </recommendedName>
</protein>
<evidence type="ECO:0000313" key="2">
    <source>
        <dbReference type="Proteomes" id="UP000032129"/>
    </source>
</evidence>
<organism evidence="1 2">
    <name type="scientific">Bacteriophage Lily</name>
    <dbReference type="NCBI Taxonomy" id="1589751"/>
    <lineage>
        <taxon>Viruses</taxon>
        <taxon>Duplodnaviria</taxon>
        <taxon>Heunggongvirae</taxon>
        <taxon>Uroviricota</taxon>
        <taxon>Caudoviricetes</taxon>
        <taxon>Lilyvirus</taxon>
        <taxon>Lilyvirus lily</taxon>
    </lineage>
</organism>
<dbReference type="RefSeq" id="YP_009202212.1">
    <property type="nucleotide sequence ID" value="NC_028841.1"/>
</dbReference>
<dbReference type="KEGG" id="vg:26629184"/>
<reference evidence="1 2" key="1">
    <citation type="journal article" date="2015" name="Genome Announc.">
        <title>Genome Sequences of Six Paenibacillus larvae Siphoviridae Phages.</title>
        <authorList>
            <person name="Carson S."/>
            <person name="Bruff E."/>
            <person name="DeFoor W."/>
            <person name="Dums J."/>
            <person name="Groth A."/>
            <person name="Hatfield T."/>
            <person name="Iyer A."/>
            <person name="Joshi K."/>
            <person name="McAdams S."/>
            <person name="Miles D."/>
            <person name="Miller D."/>
            <person name="Oufkir A."/>
            <person name="Raynor B."/>
            <person name="Riley S."/>
            <person name="Roland S."/>
            <person name="Rozier H."/>
            <person name="Talley S."/>
            <person name="Miller E.S."/>
        </authorList>
    </citation>
    <scope>NUCLEOTIDE SEQUENCE [LARGE SCALE GENOMIC DNA]</scope>
</reference>
<keyword evidence="2" id="KW-1185">Reference proteome</keyword>
<dbReference type="GeneID" id="26629184"/>
<dbReference type="EMBL" id="KP296792">
    <property type="protein sequence ID" value="AJK27730.1"/>
    <property type="molecule type" value="Genomic_DNA"/>
</dbReference>
<name>A0A0C5AN05_9CAUD</name>
<proteinExistence type="predicted"/>
<dbReference type="Proteomes" id="UP000032129">
    <property type="component" value="Segment"/>
</dbReference>
<evidence type="ECO:0008006" key="3">
    <source>
        <dbReference type="Google" id="ProtNLM"/>
    </source>
</evidence>
<gene>
    <name evidence="1" type="ORF">LILY_6</name>
</gene>